<organism evidence="2 3">
    <name type="scientific">Drosophila kikkawai</name>
    <name type="common">Fruit fly</name>
    <dbReference type="NCBI Taxonomy" id="30033"/>
    <lineage>
        <taxon>Eukaryota</taxon>
        <taxon>Metazoa</taxon>
        <taxon>Ecdysozoa</taxon>
        <taxon>Arthropoda</taxon>
        <taxon>Hexapoda</taxon>
        <taxon>Insecta</taxon>
        <taxon>Pterygota</taxon>
        <taxon>Neoptera</taxon>
        <taxon>Endopterygota</taxon>
        <taxon>Diptera</taxon>
        <taxon>Brachycera</taxon>
        <taxon>Muscomorpha</taxon>
        <taxon>Ephydroidea</taxon>
        <taxon>Drosophilidae</taxon>
        <taxon>Drosophila</taxon>
        <taxon>Sophophora</taxon>
    </lineage>
</organism>
<evidence type="ECO:0000313" key="2">
    <source>
        <dbReference type="Proteomes" id="UP001652661"/>
    </source>
</evidence>
<dbReference type="SUPFAM" id="SSF56112">
    <property type="entry name" value="Protein kinase-like (PK-like)"/>
    <property type="match status" value="1"/>
</dbReference>
<dbReference type="OrthoDB" id="191037at2759"/>
<dbReference type="PANTHER" id="PTHR11012:SF8">
    <property type="entry name" value="JUVENILE HORMONE-INDUCIBLE PROTEIN 26"/>
    <property type="match status" value="1"/>
</dbReference>
<dbReference type="RefSeq" id="XP_017024597.1">
    <property type="nucleotide sequence ID" value="XM_017169108.3"/>
</dbReference>
<sequence>MSQIEEETQWLRSTILPKILKSARLVDNYSDAKTDSFQVGDIKIDVIGHAEAFMLTFCYRTSITFDYDGEKYQRKMVVKKTPNVPPDVYESVQFGPLFSNEIEFYTKILPEIQKVTGGTFPAPKYYYSELNQNSAVLILEDFAERGWRVTKDRVGLSLDHAMVAVEYLGQFHGFTYAIKHKNPGKFAQLTSGLKESRYESDVVHPEWDLTNQTSFKRATKAVETYQPQIDGKFVRHLFFLIADYNLYGRQRVAPREPMCTLCHGDYVRNNVAYKYIDQDEQEPREIMMFDYQTLRVSSPMIDLSSFLAISVYADVRYPNFDAIFERYCSSLHTSYLKHSKDSEIPVFMSQEELLKEYVRFLPFGLFITATFLMSLVEPLDMSQDEMFALQLTDEEIVERSMKQGGEIVDREVAHQVKEILELSQRCGVSIDDGIDLDKLPSVFPMN</sequence>
<feature type="domain" description="CHK kinase-like" evidence="1">
    <location>
        <begin position="137"/>
        <end position="337"/>
    </location>
</feature>
<dbReference type="SMART" id="SM00587">
    <property type="entry name" value="CHK"/>
    <property type="match status" value="1"/>
</dbReference>
<dbReference type="GeneID" id="108076325"/>
<dbReference type="InterPro" id="IPR004119">
    <property type="entry name" value="EcKL"/>
</dbReference>
<dbReference type="PANTHER" id="PTHR11012">
    <property type="entry name" value="PROTEIN KINASE-LIKE DOMAIN-CONTAINING"/>
    <property type="match status" value="1"/>
</dbReference>
<dbReference type="Pfam" id="PF02958">
    <property type="entry name" value="EcKL"/>
    <property type="match status" value="1"/>
</dbReference>
<evidence type="ECO:0000313" key="3">
    <source>
        <dbReference type="RefSeq" id="XP_017024597.1"/>
    </source>
</evidence>
<dbReference type="Gene3D" id="3.90.1200.10">
    <property type="match status" value="1"/>
</dbReference>
<keyword evidence="2" id="KW-1185">Reference proteome</keyword>
<name>A0A6P4I6P6_DROKI</name>
<proteinExistence type="predicted"/>
<reference evidence="3" key="2">
    <citation type="submission" date="2025-08" db="UniProtKB">
        <authorList>
            <consortium name="RefSeq"/>
        </authorList>
    </citation>
    <scope>IDENTIFICATION</scope>
    <source>
        <strain evidence="3">14028-0561.14</strain>
        <tissue evidence="3">Whole fly</tissue>
    </source>
</reference>
<gene>
    <name evidence="3" type="primary">LOC108076325</name>
</gene>
<dbReference type="InterPro" id="IPR015897">
    <property type="entry name" value="CHK_kinase-like"/>
</dbReference>
<dbReference type="AlphaFoldDB" id="A0A6P4I6P6"/>
<evidence type="ECO:0000259" key="1">
    <source>
        <dbReference type="SMART" id="SM00587"/>
    </source>
</evidence>
<protein>
    <recommendedName>
        <fullName evidence="1">CHK kinase-like domain-containing protein</fullName>
    </recommendedName>
</protein>
<reference evidence="2" key="1">
    <citation type="submission" date="2025-05" db="UniProtKB">
        <authorList>
            <consortium name="RefSeq"/>
        </authorList>
    </citation>
    <scope>NUCLEOTIDE SEQUENCE [LARGE SCALE GENOMIC DNA]</scope>
    <source>
        <strain evidence="2">14028-0561.14</strain>
    </source>
</reference>
<dbReference type="InterPro" id="IPR011009">
    <property type="entry name" value="Kinase-like_dom_sf"/>
</dbReference>
<accession>A0A6P4I6P6</accession>
<dbReference type="Proteomes" id="UP001652661">
    <property type="component" value="Chromosome 2R"/>
</dbReference>